<keyword evidence="2" id="KW-0695">RNA-directed DNA polymerase</keyword>
<name>A0ABQ5IS18_9ASTR</name>
<dbReference type="GO" id="GO:0003964">
    <property type="term" value="F:RNA-directed DNA polymerase activity"/>
    <property type="evidence" value="ECO:0007669"/>
    <property type="project" value="UniProtKB-KW"/>
</dbReference>
<reference evidence="2" key="2">
    <citation type="submission" date="2022-01" db="EMBL/GenBank/DDBJ databases">
        <authorList>
            <person name="Yamashiro T."/>
            <person name="Shiraishi A."/>
            <person name="Satake H."/>
            <person name="Nakayama K."/>
        </authorList>
    </citation>
    <scope>NUCLEOTIDE SEQUENCE</scope>
</reference>
<dbReference type="Pfam" id="PF00078">
    <property type="entry name" value="RVT_1"/>
    <property type="match status" value="1"/>
</dbReference>
<reference evidence="2" key="1">
    <citation type="journal article" date="2022" name="Int. J. Mol. Sci.">
        <title>Draft Genome of Tanacetum Coccineum: Genomic Comparison of Closely Related Tanacetum-Family Plants.</title>
        <authorList>
            <person name="Yamashiro T."/>
            <person name="Shiraishi A."/>
            <person name="Nakayama K."/>
            <person name="Satake H."/>
        </authorList>
    </citation>
    <scope>NUCLEOTIDE SEQUENCE</scope>
</reference>
<feature type="non-terminal residue" evidence="2">
    <location>
        <position position="214"/>
    </location>
</feature>
<evidence type="ECO:0000313" key="2">
    <source>
        <dbReference type="EMBL" id="GJU02222.1"/>
    </source>
</evidence>
<dbReference type="Proteomes" id="UP001151760">
    <property type="component" value="Unassembled WGS sequence"/>
</dbReference>
<keyword evidence="3" id="KW-1185">Reference proteome</keyword>
<gene>
    <name evidence="2" type="ORF">Tco_1112560</name>
</gene>
<organism evidence="2 3">
    <name type="scientific">Tanacetum coccineum</name>
    <dbReference type="NCBI Taxonomy" id="301880"/>
    <lineage>
        <taxon>Eukaryota</taxon>
        <taxon>Viridiplantae</taxon>
        <taxon>Streptophyta</taxon>
        <taxon>Embryophyta</taxon>
        <taxon>Tracheophyta</taxon>
        <taxon>Spermatophyta</taxon>
        <taxon>Magnoliopsida</taxon>
        <taxon>eudicotyledons</taxon>
        <taxon>Gunneridae</taxon>
        <taxon>Pentapetalae</taxon>
        <taxon>asterids</taxon>
        <taxon>campanulids</taxon>
        <taxon>Asterales</taxon>
        <taxon>Asteraceae</taxon>
        <taxon>Asteroideae</taxon>
        <taxon>Anthemideae</taxon>
        <taxon>Anthemidinae</taxon>
        <taxon>Tanacetum</taxon>
    </lineage>
</organism>
<keyword evidence="2" id="KW-0548">Nucleotidyltransferase</keyword>
<keyword evidence="2" id="KW-0808">Transferase</keyword>
<accession>A0ABQ5IS18</accession>
<evidence type="ECO:0000313" key="3">
    <source>
        <dbReference type="Proteomes" id="UP001151760"/>
    </source>
</evidence>
<dbReference type="EMBL" id="BQNB010021038">
    <property type="protein sequence ID" value="GJU02222.1"/>
    <property type="molecule type" value="Genomic_DNA"/>
</dbReference>
<dbReference type="PANTHER" id="PTHR33116">
    <property type="entry name" value="REVERSE TRANSCRIPTASE ZINC-BINDING DOMAIN-CONTAINING PROTEIN-RELATED-RELATED"/>
    <property type="match status" value="1"/>
</dbReference>
<comment type="caution">
    <text evidence="2">The sequence shown here is derived from an EMBL/GenBank/DDBJ whole genome shotgun (WGS) entry which is preliminary data.</text>
</comment>
<dbReference type="InterPro" id="IPR000477">
    <property type="entry name" value="RT_dom"/>
</dbReference>
<protein>
    <submittedName>
        <fullName evidence="2">RNA-directed DNA polymerase, eukaryota</fullName>
    </submittedName>
</protein>
<proteinExistence type="predicted"/>
<sequence>MLVWGKLIQKLRQKGVYEESFFRHVAWIGGKLIQFMHTTMVPEQVKTMKIQAGVQVLRLGELRRHLQLWKYYWDLSPLIFILVMESLDIAFSRVVEAGMYKGIGLTPSFNLSHMFYADDAVFMGQWSEKNINTIIYVLKCFQQASGLHINLSKSKLMGLAVGDESVSQAANQIGCGVLKAPFTYLGSIVGANMSQIQSWDAIVGKMEARLSKWK</sequence>
<feature type="domain" description="Reverse transcriptase" evidence="1">
    <location>
        <begin position="74"/>
        <end position="187"/>
    </location>
</feature>
<evidence type="ECO:0000259" key="1">
    <source>
        <dbReference type="Pfam" id="PF00078"/>
    </source>
</evidence>
<dbReference type="PANTHER" id="PTHR33116:SF78">
    <property type="entry name" value="OS12G0587133 PROTEIN"/>
    <property type="match status" value="1"/>
</dbReference>